<comment type="pathway">
    <text evidence="3">Amine and polyamine biosynthesis; betaine biosynthesis via choline pathway; betaine aldehyde from choline (monooxygenase route): step 1/1.</text>
</comment>
<dbReference type="CDD" id="cd08883">
    <property type="entry name" value="RHO_alpha_C_CMO-like"/>
    <property type="match status" value="1"/>
</dbReference>
<evidence type="ECO:0000256" key="3">
    <source>
        <dbReference type="ARBA" id="ARBA00004866"/>
    </source>
</evidence>
<comment type="cofactor">
    <cofactor evidence="13">
        <name>[2Fe-2S] cluster</name>
        <dbReference type="ChEBI" id="CHEBI:190135"/>
    </cofactor>
</comment>
<dbReference type="GO" id="GO:0051537">
    <property type="term" value="F:2 iron, 2 sulfur cluster binding"/>
    <property type="evidence" value="ECO:0007669"/>
    <property type="project" value="UniProtKB-KW"/>
</dbReference>
<evidence type="ECO:0000256" key="6">
    <source>
        <dbReference type="ARBA" id="ARBA00014931"/>
    </source>
</evidence>
<comment type="function">
    <text evidence="2">Catalyzes the first step of the osmoprotectant glycine betaine synthesis.</text>
</comment>
<accession>A0A0E0LF55</accession>
<dbReference type="InterPro" id="IPR015879">
    <property type="entry name" value="Ring_hydroxy_dOase_asu_C_dom"/>
</dbReference>
<evidence type="ECO:0000256" key="9">
    <source>
        <dbReference type="ARBA" id="ARBA00022946"/>
    </source>
</evidence>
<evidence type="ECO:0000256" key="5">
    <source>
        <dbReference type="ARBA" id="ARBA00012763"/>
    </source>
</evidence>
<keyword evidence="7" id="KW-0001">2Fe-2S</keyword>
<feature type="region of interest" description="Disordered" evidence="15">
    <location>
        <begin position="467"/>
        <end position="498"/>
    </location>
</feature>
<comment type="catalytic activity">
    <reaction evidence="14">
        <text>choline + 2 reduced [2Fe-2S]-[ferredoxin] + O2 + 2 H(+) = betaine aldehyde hydrate + 2 oxidized [2Fe-2S]-[ferredoxin] + H2O</text>
        <dbReference type="Rhea" id="RHEA:17769"/>
        <dbReference type="Rhea" id="RHEA-COMP:10000"/>
        <dbReference type="Rhea" id="RHEA-COMP:10001"/>
        <dbReference type="ChEBI" id="CHEBI:15354"/>
        <dbReference type="ChEBI" id="CHEBI:15377"/>
        <dbReference type="ChEBI" id="CHEBI:15378"/>
        <dbReference type="ChEBI" id="CHEBI:15379"/>
        <dbReference type="ChEBI" id="CHEBI:15870"/>
        <dbReference type="ChEBI" id="CHEBI:33737"/>
        <dbReference type="ChEBI" id="CHEBI:33738"/>
        <dbReference type="EC" id="1.14.15.7"/>
    </reaction>
</comment>
<evidence type="ECO:0000256" key="14">
    <source>
        <dbReference type="ARBA" id="ARBA00049097"/>
    </source>
</evidence>
<comment type="cofactor">
    <cofactor evidence="1">
        <name>Fe cation</name>
        <dbReference type="ChEBI" id="CHEBI:24875"/>
    </cofactor>
</comment>
<evidence type="ECO:0000256" key="8">
    <source>
        <dbReference type="ARBA" id="ARBA00022723"/>
    </source>
</evidence>
<dbReference type="InterPro" id="IPR036922">
    <property type="entry name" value="Rieske_2Fe-2S_sf"/>
</dbReference>
<evidence type="ECO:0000256" key="13">
    <source>
        <dbReference type="ARBA" id="ARBA00034078"/>
    </source>
</evidence>
<protein>
    <recommendedName>
        <fullName evidence="6">Choline monooxygenase, chloroplastic</fullName>
        <ecNumber evidence="5">1.14.15.7</ecNumber>
    </recommendedName>
</protein>
<dbReference type="UniPathway" id="UPA00529">
    <property type="reaction ID" value="UER00430"/>
</dbReference>
<evidence type="ECO:0000256" key="4">
    <source>
        <dbReference type="ARBA" id="ARBA00010848"/>
    </source>
</evidence>
<feature type="domain" description="Rieske" evidence="16">
    <location>
        <begin position="84"/>
        <end position="191"/>
    </location>
</feature>
<dbReference type="PROSITE" id="PS51296">
    <property type="entry name" value="RIESKE"/>
    <property type="match status" value="1"/>
</dbReference>
<evidence type="ECO:0000256" key="1">
    <source>
        <dbReference type="ARBA" id="ARBA00001962"/>
    </source>
</evidence>
<dbReference type="EnsemblPlants" id="OPUNC06G23800.1">
    <property type="protein sequence ID" value="OPUNC06G23800.1"/>
    <property type="gene ID" value="OPUNC06G23800"/>
</dbReference>
<sequence length="498" mass="55960">MAIAQSAATAVSSAARASRPRPTRAAPRRIAASSVALPEPAARRLVAAFDPAVPLASAVTPPSGWYTDPDFLRLELDRVFLRGWQAVGHIWQVKNPSDYFTGRLGNVEFVICRDANGELHAFHNVCRHHASLLACGSGQKTCFQCPYHGWTYGLDGVLLKATRISGIKNFNKNDFGLIPIKVATWGPFVLANFDSGFSQETADNAVGDEWLGSASDMLSRNGIDALLPHICRREYIIECNWKVFCDNYLDGGYHVPYAHGALASGLQLQSYETLMYERVSVQRCESVQAEKNDFERLGAKAIYAFVYPNFMINRYGPWMDTNLAVPLDATRCKVIFDYFLDKSLTYNQNFIESSLKDSEQVQMEDIALCEGVQRGLESPAYSVGRYAPSVEMAMHQFHCLLHANLSGDWLPCFIQSSNMFSYTTAIPLREEQKMRKAQQQQAAAKAETETRFWLAVPFSQLRDIASSRELGLDEEQREEREKSTQQPWLQEHKSADHR</sequence>
<keyword evidence="8" id="KW-0479">Metal-binding</keyword>
<evidence type="ECO:0000256" key="11">
    <source>
        <dbReference type="ARBA" id="ARBA00023004"/>
    </source>
</evidence>
<dbReference type="GO" id="GO:0019285">
    <property type="term" value="P:glycine betaine biosynthetic process from choline"/>
    <property type="evidence" value="ECO:0007669"/>
    <property type="project" value="UniProtKB-UniPathway"/>
</dbReference>
<evidence type="ECO:0000256" key="10">
    <source>
        <dbReference type="ARBA" id="ARBA00023002"/>
    </source>
</evidence>
<keyword evidence="10" id="KW-0560">Oxidoreductase</keyword>
<dbReference type="OMA" id="NIMVEWY"/>
<name>A0A0E0LF55_ORYPU</name>
<evidence type="ECO:0000313" key="18">
    <source>
        <dbReference type="Proteomes" id="UP000026962"/>
    </source>
</evidence>
<dbReference type="GO" id="GO:0019133">
    <property type="term" value="F:choline monooxygenase activity"/>
    <property type="evidence" value="ECO:0007669"/>
    <property type="project" value="UniProtKB-EC"/>
</dbReference>
<comment type="similarity">
    <text evidence="4">Belongs to the choline monooxygenase family.</text>
</comment>
<dbReference type="Pfam" id="PF00355">
    <property type="entry name" value="Rieske"/>
    <property type="match status" value="1"/>
</dbReference>
<dbReference type="EC" id="1.14.15.7" evidence="5"/>
<reference evidence="17" key="2">
    <citation type="submission" date="2018-05" db="EMBL/GenBank/DDBJ databases">
        <title>OpunRS2 (Oryza punctata Reference Sequence Version 2).</title>
        <authorList>
            <person name="Zhang J."/>
            <person name="Kudrna D."/>
            <person name="Lee S."/>
            <person name="Talag J."/>
            <person name="Welchert J."/>
            <person name="Wing R.A."/>
        </authorList>
    </citation>
    <scope>NUCLEOTIDE SEQUENCE [LARGE SCALE GENOMIC DNA]</scope>
</reference>
<proteinExistence type="inferred from homology"/>
<evidence type="ECO:0000256" key="2">
    <source>
        <dbReference type="ARBA" id="ARBA00002149"/>
    </source>
</evidence>
<dbReference type="SUPFAM" id="SSF50022">
    <property type="entry name" value="ISP domain"/>
    <property type="match status" value="1"/>
</dbReference>
<dbReference type="PANTHER" id="PTHR43756">
    <property type="entry name" value="CHOLINE MONOOXYGENASE, CHLOROPLASTIC"/>
    <property type="match status" value="1"/>
</dbReference>
<evidence type="ECO:0000313" key="17">
    <source>
        <dbReference type="EnsemblPlants" id="OPUNC06G23800.1"/>
    </source>
</evidence>
<evidence type="ECO:0000259" key="16">
    <source>
        <dbReference type="PROSITE" id="PS51296"/>
    </source>
</evidence>
<keyword evidence="12" id="KW-0411">Iron-sulfur</keyword>
<dbReference type="GO" id="GO:0005506">
    <property type="term" value="F:iron ion binding"/>
    <property type="evidence" value="ECO:0007669"/>
    <property type="project" value="InterPro"/>
</dbReference>
<dbReference type="Gene3D" id="2.102.10.10">
    <property type="entry name" value="Rieske [2Fe-2S] iron-sulphur domain"/>
    <property type="match status" value="1"/>
</dbReference>
<dbReference type="AlphaFoldDB" id="A0A0E0LF55"/>
<reference evidence="17" key="1">
    <citation type="submission" date="2015-04" db="UniProtKB">
        <authorList>
            <consortium name="EnsemblPlants"/>
        </authorList>
    </citation>
    <scope>IDENTIFICATION</scope>
</reference>
<dbReference type="Pfam" id="PF00848">
    <property type="entry name" value="Ring_hydroxyl_A"/>
    <property type="match status" value="1"/>
</dbReference>
<dbReference type="Gramene" id="OPUNC06G23800.1">
    <property type="protein sequence ID" value="OPUNC06G23800.1"/>
    <property type="gene ID" value="OPUNC06G23800"/>
</dbReference>
<dbReference type="Gene3D" id="3.90.380.10">
    <property type="entry name" value="Naphthalene 1,2-dioxygenase Alpha Subunit, Chain A, domain 1"/>
    <property type="match status" value="2"/>
</dbReference>
<dbReference type="SUPFAM" id="SSF55961">
    <property type="entry name" value="Bet v1-like"/>
    <property type="match status" value="1"/>
</dbReference>
<organism evidence="17">
    <name type="scientific">Oryza punctata</name>
    <name type="common">Red rice</name>
    <dbReference type="NCBI Taxonomy" id="4537"/>
    <lineage>
        <taxon>Eukaryota</taxon>
        <taxon>Viridiplantae</taxon>
        <taxon>Streptophyta</taxon>
        <taxon>Embryophyta</taxon>
        <taxon>Tracheophyta</taxon>
        <taxon>Spermatophyta</taxon>
        <taxon>Magnoliopsida</taxon>
        <taxon>Liliopsida</taxon>
        <taxon>Poales</taxon>
        <taxon>Poaceae</taxon>
        <taxon>BOP clade</taxon>
        <taxon>Oryzoideae</taxon>
        <taxon>Oryzeae</taxon>
        <taxon>Oryzinae</taxon>
        <taxon>Oryza</taxon>
    </lineage>
</organism>
<evidence type="ECO:0000256" key="15">
    <source>
        <dbReference type="SAM" id="MobiDB-lite"/>
    </source>
</evidence>
<dbReference type="PRINTS" id="PR00090">
    <property type="entry name" value="RNGDIOXGNASE"/>
</dbReference>
<keyword evidence="11" id="KW-0408">Iron</keyword>
<dbReference type="CDD" id="cd03541">
    <property type="entry name" value="Rieske_RO_Alpha_CMO"/>
    <property type="match status" value="1"/>
</dbReference>
<dbReference type="STRING" id="4537.A0A0E0LF55"/>
<dbReference type="PANTHER" id="PTHR43756:SF5">
    <property type="entry name" value="CHOLINE MONOOXYGENASE, CHLOROPLASTIC"/>
    <property type="match status" value="1"/>
</dbReference>
<keyword evidence="18" id="KW-1185">Reference proteome</keyword>
<evidence type="ECO:0000256" key="12">
    <source>
        <dbReference type="ARBA" id="ARBA00023014"/>
    </source>
</evidence>
<dbReference type="InterPro" id="IPR001663">
    <property type="entry name" value="Rng_hydr_dOase-A"/>
</dbReference>
<dbReference type="eggNOG" id="ENOG502QQJW">
    <property type="taxonomic scope" value="Eukaryota"/>
</dbReference>
<dbReference type="InterPro" id="IPR017941">
    <property type="entry name" value="Rieske_2Fe-2S"/>
</dbReference>
<keyword evidence="9" id="KW-0809">Transit peptide</keyword>
<dbReference type="GO" id="GO:0009570">
    <property type="term" value="C:chloroplast stroma"/>
    <property type="evidence" value="ECO:0007669"/>
    <property type="project" value="UniProtKB-SubCell"/>
</dbReference>
<dbReference type="Proteomes" id="UP000026962">
    <property type="component" value="Chromosome 6"/>
</dbReference>
<evidence type="ECO:0000256" key="7">
    <source>
        <dbReference type="ARBA" id="ARBA00022714"/>
    </source>
</evidence>